<evidence type="ECO:0000313" key="8">
    <source>
        <dbReference type="EMBL" id="KAF0893648.1"/>
    </source>
</evidence>
<dbReference type="InterPro" id="IPR051238">
    <property type="entry name" value="GDSL_esterase/lipase"/>
</dbReference>
<evidence type="ECO:0000256" key="2">
    <source>
        <dbReference type="ARBA" id="ARBA00008668"/>
    </source>
</evidence>
<comment type="caution">
    <text evidence="8">The sequence shown here is derived from an EMBL/GenBank/DDBJ whole genome shotgun (WGS) entry which is preliminary data.</text>
</comment>
<gene>
    <name evidence="8" type="ORF">E2562_028056</name>
</gene>
<dbReference type="EMBL" id="SPHZ02000011">
    <property type="protein sequence ID" value="KAF0893648.1"/>
    <property type="molecule type" value="Genomic_DNA"/>
</dbReference>
<evidence type="ECO:0000256" key="1">
    <source>
        <dbReference type="ARBA" id="ARBA00004613"/>
    </source>
</evidence>
<proteinExistence type="inferred from homology"/>
<comment type="similarity">
    <text evidence="2">Belongs to the 'GDSL' lipolytic enzyme family.</text>
</comment>
<dbReference type="AlphaFoldDB" id="A0A6G1BZR2"/>
<reference evidence="8 9" key="1">
    <citation type="submission" date="2019-11" db="EMBL/GenBank/DDBJ databases">
        <title>Whole genome sequence of Oryza granulata.</title>
        <authorList>
            <person name="Li W."/>
        </authorList>
    </citation>
    <scope>NUCLEOTIDE SEQUENCE [LARGE SCALE GENOMIC DNA]</scope>
    <source>
        <strain evidence="9">cv. Menghai</strain>
        <tissue evidence="8">Leaf</tissue>
    </source>
</reference>
<dbReference type="Proteomes" id="UP000479710">
    <property type="component" value="Unassembled WGS sequence"/>
</dbReference>
<dbReference type="PANTHER" id="PTHR45650">
    <property type="entry name" value="GDSL-LIKE LIPASE/ACYLHYDROLASE-RELATED"/>
    <property type="match status" value="1"/>
</dbReference>
<dbReference type="Gene3D" id="3.40.50.1110">
    <property type="entry name" value="SGNH hydrolase"/>
    <property type="match status" value="1"/>
</dbReference>
<evidence type="ECO:0000256" key="6">
    <source>
        <dbReference type="ARBA" id="ARBA00022963"/>
    </source>
</evidence>
<comment type="subcellular location">
    <subcellularLocation>
        <location evidence="1">Secreted</location>
    </subcellularLocation>
</comment>
<keyword evidence="9" id="KW-1185">Reference proteome</keyword>
<name>A0A6G1BZR2_9ORYZ</name>
<dbReference type="OrthoDB" id="1600564at2759"/>
<keyword evidence="6" id="KW-0442">Lipid degradation</keyword>
<dbReference type="GO" id="GO:0005576">
    <property type="term" value="C:extracellular region"/>
    <property type="evidence" value="ECO:0007669"/>
    <property type="project" value="UniProtKB-SubCell"/>
</dbReference>
<evidence type="ECO:0000313" key="9">
    <source>
        <dbReference type="Proteomes" id="UP000479710"/>
    </source>
</evidence>
<dbReference type="GO" id="GO:0016787">
    <property type="term" value="F:hydrolase activity"/>
    <property type="evidence" value="ECO:0007669"/>
    <property type="project" value="UniProtKB-KW"/>
</dbReference>
<evidence type="ECO:0000256" key="7">
    <source>
        <dbReference type="ARBA" id="ARBA00023098"/>
    </source>
</evidence>
<evidence type="ECO:0000256" key="5">
    <source>
        <dbReference type="ARBA" id="ARBA00022801"/>
    </source>
</evidence>
<organism evidence="8 9">
    <name type="scientific">Oryza meyeriana var. granulata</name>
    <dbReference type="NCBI Taxonomy" id="110450"/>
    <lineage>
        <taxon>Eukaryota</taxon>
        <taxon>Viridiplantae</taxon>
        <taxon>Streptophyta</taxon>
        <taxon>Embryophyta</taxon>
        <taxon>Tracheophyta</taxon>
        <taxon>Spermatophyta</taxon>
        <taxon>Magnoliopsida</taxon>
        <taxon>Liliopsida</taxon>
        <taxon>Poales</taxon>
        <taxon>Poaceae</taxon>
        <taxon>BOP clade</taxon>
        <taxon>Oryzoideae</taxon>
        <taxon>Oryzeae</taxon>
        <taxon>Oryzinae</taxon>
        <taxon>Oryza</taxon>
        <taxon>Oryza meyeriana</taxon>
    </lineage>
</organism>
<dbReference type="PANTHER" id="PTHR45650:SF8">
    <property type="entry name" value="GDSL ESTERASE_LIPASE"/>
    <property type="match status" value="1"/>
</dbReference>
<keyword evidence="3" id="KW-0964">Secreted</keyword>
<keyword evidence="5" id="KW-0378">Hydrolase</keyword>
<sequence length="128" mass="14195">MTNTDLLGLDYPQPFATTTGLNGTSLLGGVNYASAAAGSLDETGQHLRFSLSQQVVNLESNLDTIRLHMEDHGGYEEYLARSIAVMVLGSNDYINCYLLTSLLTSLYDSDYNYKPQDYADLLINHYTR</sequence>
<dbReference type="InterPro" id="IPR036514">
    <property type="entry name" value="SGNH_hydro_sf"/>
</dbReference>
<keyword evidence="4" id="KW-0732">Signal</keyword>
<keyword evidence="7" id="KW-0443">Lipid metabolism</keyword>
<dbReference type="GO" id="GO:0016042">
    <property type="term" value="P:lipid catabolic process"/>
    <property type="evidence" value="ECO:0007669"/>
    <property type="project" value="UniProtKB-KW"/>
</dbReference>
<evidence type="ECO:0000256" key="4">
    <source>
        <dbReference type="ARBA" id="ARBA00022729"/>
    </source>
</evidence>
<protein>
    <submittedName>
        <fullName evidence="8">Uncharacterized protein</fullName>
    </submittedName>
</protein>
<evidence type="ECO:0000256" key="3">
    <source>
        <dbReference type="ARBA" id="ARBA00022525"/>
    </source>
</evidence>
<accession>A0A6G1BZR2</accession>